<accession>A0A9D4FXA2</accession>
<dbReference type="EMBL" id="JAIWYP010000006">
    <property type="protein sequence ID" value="KAH3806738.1"/>
    <property type="molecule type" value="Genomic_DNA"/>
</dbReference>
<reference evidence="1" key="1">
    <citation type="journal article" date="2019" name="bioRxiv">
        <title>The Genome of the Zebra Mussel, Dreissena polymorpha: A Resource for Invasive Species Research.</title>
        <authorList>
            <person name="McCartney M.A."/>
            <person name="Auch B."/>
            <person name="Kono T."/>
            <person name="Mallez S."/>
            <person name="Zhang Y."/>
            <person name="Obille A."/>
            <person name="Becker A."/>
            <person name="Abrahante J.E."/>
            <person name="Garbe J."/>
            <person name="Badalamenti J.P."/>
            <person name="Herman A."/>
            <person name="Mangelson H."/>
            <person name="Liachko I."/>
            <person name="Sullivan S."/>
            <person name="Sone E.D."/>
            <person name="Koren S."/>
            <person name="Silverstein K.A.T."/>
            <person name="Beckman K.B."/>
            <person name="Gohl D.M."/>
        </authorList>
    </citation>
    <scope>NUCLEOTIDE SEQUENCE</scope>
    <source>
        <strain evidence="1">Duluth1</strain>
        <tissue evidence="1">Whole animal</tissue>
    </source>
</reference>
<keyword evidence="3" id="KW-1185">Reference proteome</keyword>
<evidence type="ECO:0000313" key="3">
    <source>
        <dbReference type="Proteomes" id="UP000828390"/>
    </source>
</evidence>
<organism evidence="1 3">
    <name type="scientific">Dreissena polymorpha</name>
    <name type="common">Zebra mussel</name>
    <name type="synonym">Mytilus polymorpha</name>
    <dbReference type="NCBI Taxonomy" id="45954"/>
    <lineage>
        <taxon>Eukaryota</taxon>
        <taxon>Metazoa</taxon>
        <taxon>Spiralia</taxon>
        <taxon>Lophotrochozoa</taxon>
        <taxon>Mollusca</taxon>
        <taxon>Bivalvia</taxon>
        <taxon>Autobranchia</taxon>
        <taxon>Heteroconchia</taxon>
        <taxon>Euheterodonta</taxon>
        <taxon>Imparidentia</taxon>
        <taxon>Neoheterodontei</taxon>
        <taxon>Myida</taxon>
        <taxon>Dreissenoidea</taxon>
        <taxon>Dreissenidae</taxon>
        <taxon>Dreissena</taxon>
    </lineage>
</organism>
<reference evidence="1" key="2">
    <citation type="submission" date="2020-11" db="EMBL/GenBank/DDBJ databases">
        <authorList>
            <person name="McCartney M.A."/>
            <person name="Auch B."/>
            <person name="Kono T."/>
            <person name="Mallez S."/>
            <person name="Becker A."/>
            <person name="Gohl D.M."/>
            <person name="Silverstein K.A.T."/>
            <person name="Koren S."/>
            <person name="Bechman K.B."/>
            <person name="Herman A."/>
            <person name="Abrahante J.E."/>
            <person name="Garbe J."/>
        </authorList>
    </citation>
    <scope>NUCLEOTIDE SEQUENCE</scope>
    <source>
        <strain evidence="1">Duluth1</strain>
        <tissue evidence="1">Whole animal</tissue>
    </source>
</reference>
<proteinExistence type="predicted"/>
<name>A0A9D4FXA2_DREPO</name>
<comment type="caution">
    <text evidence="1">The sequence shown here is derived from an EMBL/GenBank/DDBJ whole genome shotgun (WGS) entry which is preliminary data.</text>
</comment>
<evidence type="ECO:0000313" key="1">
    <source>
        <dbReference type="EMBL" id="KAH3806710.1"/>
    </source>
</evidence>
<protein>
    <submittedName>
        <fullName evidence="1">Uncharacterized protein</fullName>
    </submittedName>
</protein>
<evidence type="ECO:0000313" key="2">
    <source>
        <dbReference type="EMBL" id="KAH3806738.1"/>
    </source>
</evidence>
<gene>
    <name evidence="1" type="ORF">DPMN_135034</name>
    <name evidence="2" type="ORF">DPMN_135062</name>
</gene>
<dbReference type="AlphaFoldDB" id="A0A9D4FXA2"/>
<dbReference type="Proteomes" id="UP000828390">
    <property type="component" value="Unassembled WGS sequence"/>
</dbReference>
<sequence length="92" mass="10495">MSRHQISARASIIDRSINRHWWLHGSLPVGHQISAHASIIDRSINRHWWLHGSLAVEHQISTRASKKDRSITGIGGYTVLYQLGTIYQHAHL</sequence>
<dbReference type="EMBL" id="JAIWYP010000006">
    <property type="protein sequence ID" value="KAH3806710.1"/>
    <property type="molecule type" value="Genomic_DNA"/>
</dbReference>